<dbReference type="EMBL" id="BMAW01000103">
    <property type="protein sequence ID" value="GFS67489.1"/>
    <property type="molecule type" value="Genomic_DNA"/>
</dbReference>
<dbReference type="AlphaFoldDB" id="A0A8X6J049"/>
<gene>
    <name evidence="1" type="primary">NCL1_56917</name>
    <name evidence="1" type="ORF">NPIL_154151</name>
</gene>
<evidence type="ECO:0000313" key="1">
    <source>
        <dbReference type="EMBL" id="GFS67489.1"/>
    </source>
</evidence>
<dbReference type="OrthoDB" id="10451068at2759"/>
<protein>
    <submittedName>
        <fullName evidence="1">Uncharacterized protein</fullName>
    </submittedName>
</protein>
<organism evidence="1 2">
    <name type="scientific">Nephila pilipes</name>
    <name type="common">Giant wood spider</name>
    <name type="synonym">Nephila maculata</name>
    <dbReference type="NCBI Taxonomy" id="299642"/>
    <lineage>
        <taxon>Eukaryota</taxon>
        <taxon>Metazoa</taxon>
        <taxon>Ecdysozoa</taxon>
        <taxon>Arthropoda</taxon>
        <taxon>Chelicerata</taxon>
        <taxon>Arachnida</taxon>
        <taxon>Araneae</taxon>
        <taxon>Araneomorphae</taxon>
        <taxon>Entelegynae</taxon>
        <taxon>Araneoidea</taxon>
        <taxon>Nephilidae</taxon>
        <taxon>Nephila</taxon>
    </lineage>
</organism>
<reference evidence="1" key="1">
    <citation type="submission" date="2020-08" db="EMBL/GenBank/DDBJ databases">
        <title>Multicomponent nature underlies the extraordinary mechanical properties of spider dragline silk.</title>
        <authorList>
            <person name="Kono N."/>
            <person name="Nakamura H."/>
            <person name="Mori M."/>
            <person name="Yoshida Y."/>
            <person name="Ohtoshi R."/>
            <person name="Malay A.D."/>
            <person name="Moran D.A.P."/>
            <person name="Tomita M."/>
            <person name="Numata K."/>
            <person name="Arakawa K."/>
        </authorList>
    </citation>
    <scope>NUCLEOTIDE SEQUENCE</scope>
</reference>
<evidence type="ECO:0000313" key="2">
    <source>
        <dbReference type="Proteomes" id="UP000887013"/>
    </source>
</evidence>
<keyword evidence="2" id="KW-1185">Reference proteome</keyword>
<comment type="caution">
    <text evidence="1">The sequence shown here is derived from an EMBL/GenBank/DDBJ whole genome shotgun (WGS) entry which is preliminary data.</text>
</comment>
<accession>A0A8X6J049</accession>
<name>A0A8X6J049_NEPPI</name>
<sequence length="271" mass="32723">MSYITRMRNTIKFQIEMDEGEYEKLENYPFQHDIVCSFTKRKKLEICLRHALSNVTKSHYLVHNCTPFREWRTINFDNYGFQGGQNRVQRQEVFRVNDDSEPEERFLVAGFQNPLWYSFSFGWSLWNLLRTPFSHTQLNNLQINKSVDYLNLLQNSTWRRVYADNNTYFSFSDAAIAAYVKEQSQRKIPVNVFDEIMKRERGEFFNQFRVLESIALFYYYVLPYQNEGRYNQIIHIINFYLTFLQFSDHCSRHAIFRFKSGLNIARRNTSR</sequence>
<proteinExistence type="predicted"/>
<dbReference type="Proteomes" id="UP000887013">
    <property type="component" value="Unassembled WGS sequence"/>
</dbReference>